<keyword evidence="2" id="KW-0808">Transferase</keyword>
<dbReference type="PANTHER" id="PTHR31756:SF3">
    <property type="entry name" value="PYRUVATE, PHOSPHATE DIKINASE REGULATORY PROTEIN 1, CHLOROPLASTIC"/>
    <property type="match status" value="1"/>
</dbReference>
<dbReference type="Pfam" id="PF03618">
    <property type="entry name" value="Kinase-PPPase"/>
    <property type="match status" value="1"/>
</dbReference>
<proteinExistence type="inferred from homology"/>
<dbReference type="EMBL" id="CAFBMQ010000296">
    <property type="protein sequence ID" value="CAB4925968.1"/>
    <property type="molecule type" value="Genomic_DNA"/>
</dbReference>
<dbReference type="GO" id="GO:0004674">
    <property type="term" value="F:protein serine/threonine kinase activity"/>
    <property type="evidence" value="ECO:0007669"/>
    <property type="project" value="UniProtKB-KW"/>
</dbReference>
<dbReference type="GO" id="GO:0005524">
    <property type="term" value="F:ATP binding"/>
    <property type="evidence" value="ECO:0007669"/>
    <property type="project" value="InterPro"/>
</dbReference>
<keyword evidence="3" id="KW-0547">Nucleotide-binding</keyword>
<dbReference type="InterPro" id="IPR005177">
    <property type="entry name" value="Kinase-pyrophosphorylase"/>
</dbReference>
<dbReference type="HAMAP" id="MF_00921">
    <property type="entry name" value="PDRP"/>
    <property type="match status" value="1"/>
</dbReference>
<accession>A0A6J7I4S6</accession>
<evidence type="ECO:0000256" key="4">
    <source>
        <dbReference type="ARBA" id="ARBA00022777"/>
    </source>
</evidence>
<dbReference type="PANTHER" id="PTHR31756">
    <property type="entry name" value="PYRUVATE, PHOSPHATE DIKINASE REGULATORY PROTEIN 1, CHLOROPLASTIC"/>
    <property type="match status" value="1"/>
</dbReference>
<evidence type="ECO:0000256" key="2">
    <source>
        <dbReference type="ARBA" id="ARBA00022679"/>
    </source>
</evidence>
<name>A0A6J7I4S6_9ZZZZ</name>
<dbReference type="NCBIfam" id="NF003742">
    <property type="entry name" value="PRK05339.1"/>
    <property type="match status" value="1"/>
</dbReference>
<evidence type="ECO:0000256" key="1">
    <source>
        <dbReference type="ARBA" id="ARBA00022527"/>
    </source>
</evidence>
<dbReference type="AlphaFoldDB" id="A0A6J7I4S6"/>
<dbReference type="InterPro" id="IPR026565">
    <property type="entry name" value="PPDK_reg"/>
</dbReference>
<evidence type="ECO:0000256" key="3">
    <source>
        <dbReference type="ARBA" id="ARBA00022741"/>
    </source>
</evidence>
<keyword evidence="1" id="KW-0723">Serine/threonine-protein kinase</keyword>
<protein>
    <submittedName>
        <fullName evidence="5">Unannotated protein</fullName>
    </submittedName>
</protein>
<keyword evidence="4" id="KW-0418">Kinase</keyword>
<reference evidence="5" key="1">
    <citation type="submission" date="2020-05" db="EMBL/GenBank/DDBJ databases">
        <authorList>
            <person name="Chiriac C."/>
            <person name="Salcher M."/>
            <person name="Ghai R."/>
            <person name="Kavagutti S V."/>
        </authorList>
    </citation>
    <scope>NUCLEOTIDE SEQUENCE</scope>
</reference>
<gene>
    <name evidence="5" type="ORF">UFOPK3609_01668</name>
</gene>
<sequence length="270" mass="29921">MHLISDATGETLNTVARAAMAYYADYQPVEHIYALVRTPKQLSRALAEIESQPGVVLFTLIDTELRAQLEKRCGELTIPCISILDPVIASLAQYLNAQSRPQLGGQHALNAEYFRRIDALNFTMIHDDGQHAEDLDQADVVLTGISRSSKTPTSIYLANRGIKTANIPIVPNIPPPKELETVTRPLVVGLIASAERIAQIRKHRLLAMNEQGETDYVDQDSIAAELSHMRKLCARHGWPIIDVTRRSIEETAAAVINLMRERHEAKGSDS</sequence>
<organism evidence="5">
    <name type="scientific">freshwater metagenome</name>
    <dbReference type="NCBI Taxonomy" id="449393"/>
    <lineage>
        <taxon>unclassified sequences</taxon>
        <taxon>metagenomes</taxon>
        <taxon>ecological metagenomes</taxon>
    </lineage>
</organism>
<evidence type="ECO:0000313" key="5">
    <source>
        <dbReference type="EMBL" id="CAB4925968.1"/>
    </source>
</evidence>